<gene>
    <name evidence="5" type="ORF">GCM10009721_06600</name>
</gene>
<keyword evidence="2" id="KW-0238">DNA-binding</keyword>
<dbReference type="PRINTS" id="PR00598">
    <property type="entry name" value="HTHMARR"/>
</dbReference>
<feature type="domain" description="HTH marR-type" evidence="4">
    <location>
        <begin position="27"/>
        <end position="162"/>
    </location>
</feature>
<dbReference type="Pfam" id="PF12802">
    <property type="entry name" value="MarR_2"/>
    <property type="match status" value="1"/>
</dbReference>
<dbReference type="Proteomes" id="UP000623461">
    <property type="component" value="Unassembled WGS sequence"/>
</dbReference>
<dbReference type="InterPro" id="IPR036388">
    <property type="entry name" value="WH-like_DNA-bd_sf"/>
</dbReference>
<dbReference type="Gene3D" id="1.10.10.10">
    <property type="entry name" value="Winged helix-like DNA-binding domain superfamily/Winged helix DNA-binding domain"/>
    <property type="match status" value="1"/>
</dbReference>
<evidence type="ECO:0000256" key="1">
    <source>
        <dbReference type="ARBA" id="ARBA00023015"/>
    </source>
</evidence>
<dbReference type="SMART" id="SM00347">
    <property type="entry name" value="HTH_MARR"/>
    <property type="match status" value="1"/>
</dbReference>
<sequence>MDGVPGDQVGRIIEAWQRERPDVDVSSIGIITPLWRLGAIAAENRTRVLGVHGLDQSHLDVLATLRRSGAPYRLTAGELSRRCRVTAGATTQRVQAMESLGLVERVREEPDRRTVHVQLTPEGLARLDEIFAVVMAGDDRLLAGLTPAQRTSLEGLLRDWLVGLEQHPVAGGAGVVGEVTGP</sequence>
<evidence type="ECO:0000313" key="5">
    <source>
        <dbReference type="EMBL" id="GGM84585.1"/>
    </source>
</evidence>
<dbReference type="InterPro" id="IPR036390">
    <property type="entry name" value="WH_DNA-bd_sf"/>
</dbReference>
<protein>
    <submittedName>
        <fullName evidence="5">Transcriptional regulator</fullName>
    </submittedName>
</protein>
<dbReference type="PANTHER" id="PTHR42756:SF1">
    <property type="entry name" value="TRANSCRIPTIONAL REPRESSOR OF EMRAB OPERON"/>
    <property type="match status" value="1"/>
</dbReference>
<dbReference type="SUPFAM" id="SSF46785">
    <property type="entry name" value="Winged helix' DNA-binding domain"/>
    <property type="match status" value="1"/>
</dbReference>
<keyword evidence="6" id="KW-1185">Reference proteome</keyword>
<name>A0ABQ2HME9_9MICO</name>
<evidence type="ECO:0000256" key="2">
    <source>
        <dbReference type="ARBA" id="ARBA00023125"/>
    </source>
</evidence>
<organism evidence="5 6">
    <name type="scientific">Terrabacter tumescens</name>
    <dbReference type="NCBI Taxonomy" id="60443"/>
    <lineage>
        <taxon>Bacteria</taxon>
        <taxon>Bacillati</taxon>
        <taxon>Actinomycetota</taxon>
        <taxon>Actinomycetes</taxon>
        <taxon>Micrococcales</taxon>
        <taxon>Intrasporangiaceae</taxon>
        <taxon>Terrabacter</taxon>
    </lineage>
</organism>
<keyword evidence="1" id="KW-0805">Transcription regulation</keyword>
<comment type="caution">
    <text evidence="5">The sequence shown here is derived from an EMBL/GenBank/DDBJ whole genome shotgun (WGS) entry which is preliminary data.</text>
</comment>
<keyword evidence="3" id="KW-0804">Transcription</keyword>
<evidence type="ECO:0000256" key="3">
    <source>
        <dbReference type="ARBA" id="ARBA00023163"/>
    </source>
</evidence>
<dbReference type="EMBL" id="BMNZ01000001">
    <property type="protein sequence ID" value="GGM84585.1"/>
    <property type="molecule type" value="Genomic_DNA"/>
</dbReference>
<accession>A0ABQ2HME9</accession>
<dbReference type="PROSITE" id="PS50995">
    <property type="entry name" value="HTH_MARR_2"/>
    <property type="match status" value="1"/>
</dbReference>
<evidence type="ECO:0000259" key="4">
    <source>
        <dbReference type="PROSITE" id="PS50995"/>
    </source>
</evidence>
<evidence type="ECO:0000313" key="6">
    <source>
        <dbReference type="Proteomes" id="UP000623461"/>
    </source>
</evidence>
<reference evidence="6" key="1">
    <citation type="journal article" date="2019" name="Int. J. Syst. Evol. Microbiol.">
        <title>The Global Catalogue of Microorganisms (GCM) 10K type strain sequencing project: providing services to taxonomists for standard genome sequencing and annotation.</title>
        <authorList>
            <consortium name="The Broad Institute Genomics Platform"/>
            <consortium name="The Broad Institute Genome Sequencing Center for Infectious Disease"/>
            <person name="Wu L."/>
            <person name="Ma J."/>
        </authorList>
    </citation>
    <scope>NUCLEOTIDE SEQUENCE [LARGE SCALE GENOMIC DNA]</scope>
    <source>
        <strain evidence="6">JCM 1365</strain>
    </source>
</reference>
<dbReference type="RefSeq" id="WP_162180966.1">
    <property type="nucleotide sequence ID" value="NZ_BMNZ01000001.1"/>
</dbReference>
<proteinExistence type="predicted"/>
<dbReference type="InterPro" id="IPR000835">
    <property type="entry name" value="HTH_MarR-typ"/>
</dbReference>
<dbReference type="PANTHER" id="PTHR42756">
    <property type="entry name" value="TRANSCRIPTIONAL REGULATOR, MARR"/>
    <property type="match status" value="1"/>
</dbReference>